<sequence>MRRFAPWAVAYILVCGVLWVRSQYTATYVPGNTTLPETSEEGQAGTNRCGEGSSDLSMCQNLYLNSATDFCLWGPQGPEPVGIGNSEREVVSYCTKAGRGTRLIPPGTLRSVHFVRTPHYVQVSGTGLFENIHISKVGGGGELDPHGEDGLGNPIGGLVFTNAFGKLAQAHEWTSFIDENHFCLRVCKDGDMAADYCKHIYDEMGCEFNMPTAPDQLGVFESCEGPDADIVGVYTNDGVVSTFYQDQTKHGQKLPPPKSPQSLSKCSAFPSGLLQGSVKHPYAKAAMTGASRQSMKSESVSTTSSSSATSSTLTSTSSSTDSSSQELYPPISSNFSNMSSSPSSISSSSPSATSSSVSETTSTLPSESNSEEASPFGSVDDDAGVAIHLTTSIPTFTVLLLSLLVSIL</sequence>
<dbReference type="VEuPathDB" id="FungiDB:DNF11_1332"/>
<dbReference type="EMBL" id="CP033149">
    <property type="protein sequence ID" value="AYO42282.1"/>
    <property type="molecule type" value="Genomic_DNA"/>
</dbReference>
<feature type="compositionally biased region" description="Low complexity" evidence="1">
    <location>
        <begin position="294"/>
        <end position="324"/>
    </location>
</feature>
<feature type="region of interest" description="Disordered" evidence="1">
    <location>
        <begin position="285"/>
        <end position="378"/>
    </location>
</feature>
<gene>
    <name evidence="3" type="ORF">DNF11_1332</name>
</gene>
<accession>A0A3G2S4Q7</accession>
<evidence type="ECO:0000313" key="3">
    <source>
        <dbReference type="EMBL" id="AYO42282.1"/>
    </source>
</evidence>
<dbReference type="Proteomes" id="UP000269793">
    <property type="component" value="Chromosome II"/>
</dbReference>
<feature type="region of interest" description="Disordered" evidence="1">
    <location>
        <begin position="246"/>
        <end position="266"/>
    </location>
</feature>
<keyword evidence="4" id="KW-1185">Reference proteome</keyword>
<organism evidence="3 4">
    <name type="scientific">Malassezia restricta (strain ATCC 96810 / NBRC 103918 / CBS 7877)</name>
    <name type="common">Seborrheic dermatitis infection agent</name>
    <dbReference type="NCBI Taxonomy" id="425264"/>
    <lineage>
        <taxon>Eukaryota</taxon>
        <taxon>Fungi</taxon>
        <taxon>Dikarya</taxon>
        <taxon>Basidiomycota</taxon>
        <taxon>Ustilaginomycotina</taxon>
        <taxon>Malasseziomycetes</taxon>
        <taxon>Malasseziales</taxon>
        <taxon>Malasseziaceae</taxon>
        <taxon>Malassezia</taxon>
    </lineage>
</organism>
<feature type="compositionally biased region" description="Low complexity" evidence="1">
    <location>
        <begin position="332"/>
        <end position="372"/>
    </location>
</feature>
<proteinExistence type="predicted"/>
<name>A0A3G2S4Q7_MALR7</name>
<protein>
    <submittedName>
        <fullName evidence="3">Uncharacterized protein</fullName>
    </submittedName>
</protein>
<evidence type="ECO:0000256" key="2">
    <source>
        <dbReference type="SAM" id="SignalP"/>
    </source>
</evidence>
<reference evidence="3 4" key="1">
    <citation type="submission" date="2018-10" db="EMBL/GenBank/DDBJ databases">
        <title>Complete genome sequence of Malassezia restricta CBS 7877.</title>
        <authorList>
            <person name="Morand S.C."/>
            <person name="Bertignac M."/>
            <person name="Iltis A."/>
            <person name="Kolder I."/>
            <person name="Pirovano W."/>
            <person name="Jourdain R."/>
            <person name="Clavaud C."/>
        </authorList>
    </citation>
    <scope>NUCLEOTIDE SEQUENCE [LARGE SCALE GENOMIC DNA]</scope>
    <source>
        <strain evidence="3 4">CBS 7877</strain>
    </source>
</reference>
<dbReference type="AlphaFoldDB" id="A0A3G2S4Q7"/>
<keyword evidence="2" id="KW-0732">Signal</keyword>
<evidence type="ECO:0000313" key="4">
    <source>
        <dbReference type="Proteomes" id="UP000269793"/>
    </source>
</evidence>
<evidence type="ECO:0000256" key="1">
    <source>
        <dbReference type="SAM" id="MobiDB-lite"/>
    </source>
</evidence>
<dbReference type="STRING" id="425264.A0A3G2S4Q7"/>
<feature type="signal peptide" evidence="2">
    <location>
        <begin position="1"/>
        <end position="22"/>
    </location>
</feature>
<feature type="chain" id="PRO_5018169757" evidence="2">
    <location>
        <begin position="23"/>
        <end position="408"/>
    </location>
</feature>
<feature type="region of interest" description="Disordered" evidence="1">
    <location>
        <begin position="31"/>
        <end position="50"/>
    </location>
</feature>
<dbReference type="OrthoDB" id="2564904at2759"/>